<organism evidence="1">
    <name type="scientific">Anguilla anguilla</name>
    <name type="common">European freshwater eel</name>
    <name type="synonym">Muraena anguilla</name>
    <dbReference type="NCBI Taxonomy" id="7936"/>
    <lineage>
        <taxon>Eukaryota</taxon>
        <taxon>Metazoa</taxon>
        <taxon>Chordata</taxon>
        <taxon>Craniata</taxon>
        <taxon>Vertebrata</taxon>
        <taxon>Euteleostomi</taxon>
        <taxon>Actinopterygii</taxon>
        <taxon>Neopterygii</taxon>
        <taxon>Teleostei</taxon>
        <taxon>Anguilliformes</taxon>
        <taxon>Anguillidae</taxon>
        <taxon>Anguilla</taxon>
    </lineage>
</organism>
<proteinExistence type="predicted"/>
<dbReference type="AlphaFoldDB" id="A0A0E9W092"/>
<reference evidence="1" key="1">
    <citation type="submission" date="2014-11" db="EMBL/GenBank/DDBJ databases">
        <authorList>
            <person name="Amaro Gonzalez C."/>
        </authorList>
    </citation>
    <scope>NUCLEOTIDE SEQUENCE</scope>
</reference>
<evidence type="ECO:0000313" key="1">
    <source>
        <dbReference type="EMBL" id="JAH82980.1"/>
    </source>
</evidence>
<protein>
    <submittedName>
        <fullName evidence="1">Uncharacterized protein</fullName>
    </submittedName>
</protein>
<sequence length="24" mass="2746">MSKGQIRSMICNETECNLAKFQDV</sequence>
<reference evidence="1" key="2">
    <citation type="journal article" date="2015" name="Fish Shellfish Immunol.">
        <title>Early steps in the European eel (Anguilla anguilla)-Vibrio vulnificus interaction in the gills: Role of the RtxA13 toxin.</title>
        <authorList>
            <person name="Callol A."/>
            <person name="Pajuelo D."/>
            <person name="Ebbesson L."/>
            <person name="Teles M."/>
            <person name="MacKenzie S."/>
            <person name="Amaro C."/>
        </authorList>
    </citation>
    <scope>NUCLEOTIDE SEQUENCE</scope>
</reference>
<name>A0A0E9W092_ANGAN</name>
<dbReference type="EMBL" id="GBXM01025597">
    <property type="protein sequence ID" value="JAH82980.1"/>
    <property type="molecule type" value="Transcribed_RNA"/>
</dbReference>
<accession>A0A0E9W092</accession>